<dbReference type="PANTHER" id="PTHR45979:SF2">
    <property type="entry name" value="PAP_OAS1 SUBSTRATE-BINDING DOMAIN SUPERFAMILY"/>
    <property type="match status" value="1"/>
</dbReference>
<dbReference type="Proteomes" id="UP000228380">
    <property type="component" value="Chromosome 12"/>
</dbReference>
<dbReference type="KEGG" id="pda:103708884"/>
<feature type="compositionally biased region" description="Polar residues" evidence="1">
    <location>
        <begin position="814"/>
        <end position="823"/>
    </location>
</feature>
<feature type="region of interest" description="Disordered" evidence="1">
    <location>
        <begin position="1"/>
        <end position="38"/>
    </location>
</feature>
<evidence type="ECO:0000256" key="1">
    <source>
        <dbReference type="SAM" id="MobiDB-lite"/>
    </source>
</evidence>
<feature type="compositionally biased region" description="Low complexity" evidence="1">
    <location>
        <begin position="517"/>
        <end position="529"/>
    </location>
</feature>
<dbReference type="OrthoDB" id="273917at2759"/>
<evidence type="ECO:0000259" key="3">
    <source>
        <dbReference type="Pfam" id="PF26180"/>
    </source>
</evidence>
<dbReference type="SUPFAM" id="SSF81631">
    <property type="entry name" value="PAP/OAS1 substrate-binding domain"/>
    <property type="match status" value="1"/>
</dbReference>
<evidence type="ECO:0000313" key="5">
    <source>
        <dbReference type="RefSeq" id="XP_008792209.4"/>
    </source>
</evidence>
<evidence type="ECO:0000259" key="2">
    <source>
        <dbReference type="Pfam" id="PF22600"/>
    </source>
</evidence>
<dbReference type="Pfam" id="PF26180">
    <property type="entry name" value="PAP-OAS1"/>
    <property type="match status" value="1"/>
</dbReference>
<reference evidence="5" key="2">
    <citation type="submission" date="2025-08" db="UniProtKB">
        <authorList>
            <consortium name="RefSeq"/>
        </authorList>
    </citation>
    <scope>IDENTIFICATION</scope>
    <source>
        <tissue evidence="5">Young leaves</tissue>
    </source>
</reference>
<feature type="compositionally biased region" description="Polar residues" evidence="1">
    <location>
        <begin position="24"/>
        <end position="34"/>
    </location>
</feature>
<dbReference type="GeneID" id="103708884"/>
<evidence type="ECO:0000313" key="4">
    <source>
        <dbReference type="Proteomes" id="UP000228380"/>
    </source>
</evidence>
<keyword evidence="4" id="KW-1185">Reference proteome</keyword>
<sequence length="906" mass="100418">MAPAAVDEAWVPQSNGAAGDGNRQPPSAQQSNPEPSAISAERWRQAEQATQEVIQCIQPTVISEQRRRAVLEYVQKLIRGYLATEIFPFGSVPLKTYLPDGDIDLTALGVPNSEDVLANEVRSVLEVEEQNKDAEFEVKDVQYIHADVKLVKCIVQNIVVDISFNQIGGLCTLCFLEQVDSQIGKDHLFKRSIILIKAWCYYESRILGAHHGLISTYALETLVLYIFHLFHISLEGPLAVLYRFLDYYSKFDWDNYCISLHGPIPISSLPELVAEPPETHESDLLLSKEFLKKCVDMFSVPSRGSENNSRIFSQKHLNIVDPLKENNNLGRSVSKGNFHRIRSAFTYGARKLGRILLLPAENMADEVTMFFTNTLDRHGSGDRPDVQDVFPSHSDSSMIDHDGLGSMSSDLKVEKCDKDKLISGSATTNSYEALSGKINNIKISVSEKENGTRTQLSRHPFNHLLETNWLQKCPKTEPNSIMEGNVVSGKRLAGDARDLATRRASDLGAVSENYKVSPSSSETGSSPSGKAYHAPHLFFHPENGAQGEVIDQVTSTNLGAMNKVFTTRAPSPDEEFIRSDFYETESSRSGRSHVNSMSAGSVDGPVRSSWNTYLSEDSHLADHLMARNQRNGNNRSPKLNDLSDLSGDYDMHIKNLLYVRECQEFFMGTSFIPFQQLSPSHYRNKNSWNTFHQRNMYTHMGANGAIPGPPFSPPGYLINSPIMSSAYGMEDLPKPRGTGTYFPNMSFRSFRERPSPRGRNSALANHQPRSRNNGRVETFTDMNLSEESNQEPPSQAQVPVFSGNGRGRPAPLDVSQSSRTASRGGSHANGFGYPPDGKLAFGSFGAVPVEVSSPERGSRVESFGTQGSGPAFPVSTEQRSQMGRSRERPTQPYQLKDEADFPPLAS</sequence>
<accession>A0A8B7C5H1</accession>
<gene>
    <name evidence="5" type="primary">LOC103708884</name>
</gene>
<dbReference type="InterPro" id="IPR054708">
    <property type="entry name" value="MTPAP-like_central"/>
</dbReference>
<dbReference type="AlphaFoldDB" id="A0A8B7C5H1"/>
<dbReference type="Gene3D" id="1.10.1410.10">
    <property type="match status" value="1"/>
</dbReference>
<dbReference type="InterPro" id="IPR058920">
    <property type="entry name" value="PAP-OAS1-bd-rel"/>
</dbReference>
<dbReference type="Gene3D" id="3.30.460.10">
    <property type="entry name" value="Beta Polymerase, domain 2"/>
    <property type="match status" value="1"/>
</dbReference>
<dbReference type="CDD" id="cd05402">
    <property type="entry name" value="NT_PAP_TUTase"/>
    <property type="match status" value="1"/>
</dbReference>
<dbReference type="InterPro" id="IPR043519">
    <property type="entry name" value="NT_sf"/>
</dbReference>
<dbReference type="SUPFAM" id="SSF81301">
    <property type="entry name" value="Nucleotidyltransferase"/>
    <property type="match status" value="1"/>
</dbReference>
<feature type="region of interest" description="Disordered" evidence="1">
    <location>
        <begin position="511"/>
        <end position="535"/>
    </location>
</feature>
<dbReference type="FunFam" id="1.10.1410.10:FF:000013">
    <property type="entry name" value="PAP/OAS1 substrate-binding domain superfamily"/>
    <property type="match status" value="1"/>
</dbReference>
<feature type="compositionally biased region" description="Polar residues" evidence="1">
    <location>
        <begin position="770"/>
        <end position="797"/>
    </location>
</feature>
<dbReference type="Pfam" id="PF22600">
    <property type="entry name" value="MTPAP-like_central"/>
    <property type="match status" value="1"/>
</dbReference>
<organism evidence="4 5">
    <name type="scientific">Phoenix dactylifera</name>
    <name type="common">Date palm</name>
    <dbReference type="NCBI Taxonomy" id="42345"/>
    <lineage>
        <taxon>Eukaryota</taxon>
        <taxon>Viridiplantae</taxon>
        <taxon>Streptophyta</taxon>
        <taxon>Embryophyta</taxon>
        <taxon>Tracheophyta</taxon>
        <taxon>Spermatophyta</taxon>
        <taxon>Magnoliopsida</taxon>
        <taxon>Liliopsida</taxon>
        <taxon>Arecaceae</taxon>
        <taxon>Coryphoideae</taxon>
        <taxon>Phoeniceae</taxon>
        <taxon>Phoenix</taxon>
    </lineage>
</organism>
<dbReference type="InterPro" id="IPR058921">
    <property type="entry name" value="PAP/OAS1-rel"/>
</dbReference>
<feature type="compositionally biased region" description="Basic and acidic residues" evidence="1">
    <location>
        <begin position="884"/>
        <end position="899"/>
    </location>
</feature>
<dbReference type="PANTHER" id="PTHR45979">
    <property type="entry name" value="PAP/OAS1 SUBSTRATE-BINDING DOMAIN SUPERFAMILY"/>
    <property type="match status" value="1"/>
</dbReference>
<feature type="domain" description="Poly(A) RNA polymerase mitochondrial-like central palm" evidence="2">
    <location>
        <begin position="50"/>
        <end position="170"/>
    </location>
</feature>
<name>A0A8B7C5H1_PHODC</name>
<reference evidence="4" key="1">
    <citation type="journal article" date="2019" name="Nat. Commun.">
        <title>Genome-wide association mapping of date palm fruit traits.</title>
        <authorList>
            <person name="Hazzouri K.M."/>
            <person name="Gros-Balthazard M."/>
            <person name="Flowers J.M."/>
            <person name="Copetti D."/>
            <person name="Lemansour A."/>
            <person name="Lebrun M."/>
            <person name="Masmoudi K."/>
            <person name="Ferrand S."/>
            <person name="Dhar M.I."/>
            <person name="Fresquez Z.A."/>
            <person name="Rosas U."/>
            <person name="Zhang J."/>
            <person name="Talag J."/>
            <person name="Lee S."/>
            <person name="Kudrna D."/>
            <person name="Powell R.F."/>
            <person name="Leitch I.J."/>
            <person name="Krueger R.R."/>
            <person name="Wing R.A."/>
            <person name="Amiri K.M.A."/>
            <person name="Purugganan M.D."/>
        </authorList>
    </citation>
    <scope>NUCLEOTIDE SEQUENCE [LARGE SCALE GENOMIC DNA]</scope>
    <source>
        <strain evidence="4">cv. Khalas</strain>
    </source>
</reference>
<proteinExistence type="predicted"/>
<protein>
    <submittedName>
        <fullName evidence="5">Uncharacterized protein LOC103708884</fullName>
    </submittedName>
</protein>
<feature type="region of interest" description="Disordered" evidence="1">
    <location>
        <begin position="738"/>
        <end position="833"/>
    </location>
</feature>
<feature type="region of interest" description="Disordered" evidence="1">
    <location>
        <begin position="850"/>
        <end position="906"/>
    </location>
</feature>
<feature type="domain" description="PAP/OAS1 substrate-binding-related" evidence="3">
    <location>
        <begin position="183"/>
        <end position="375"/>
    </location>
</feature>
<dbReference type="RefSeq" id="XP_008792209.4">
    <property type="nucleotide sequence ID" value="XM_008793987.4"/>
</dbReference>